<dbReference type="Pfam" id="PF13191">
    <property type="entry name" value="AAA_16"/>
    <property type="match status" value="1"/>
</dbReference>
<name>A0A7W9SWA8_ARMRO</name>
<protein>
    <submittedName>
        <fullName evidence="3">Putative ATPase</fullName>
    </submittedName>
</protein>
<dbReference type="Proteomes" id="UP000520814">
    <property type="component" value="Unassembled WGS sequence"/>
</dbReference>
<dbReference type="Gene3D" id="3.40.50.300">
    <property type="entry name" value="P-loop containing nucleotide triphosphate hydrolases"/>
    <property type="match status" value="1"/>
</dbReference>
<dbReference type="GO" id="GO:0003677">
    <property type="term" value="F:DNA binding"/>
    <property type="evidence" value="ECO:0007669"/>
    <property type="project" value="InterPro"/>
</dbReference>
<dbReference type="GO" id="GO:0043531">
    <property type="term" value="F:ADP binding"/>
    <property type="evidence" value="ECO:0007669"/>
    <property type="project" value="InterPro"/>
</dbReference>
<feature type="domain" description="Orc1-like AAA ATPase" evidence="2">
    <location>
        <begin position="193"/>
        <end position="372"/>
    </location>
</feature>
<dbReference type="InterPro" id="IPR011990">
    <property type="entry name" value="TPR-like_helical_dom_sf"/>
</dbReference>
<evidence type="ECO:0000313" key="3">
    <source>
        <dbReference type="EMBL" id="MBB6054042.1"/>
    </source>
</evidence>
<dbReference type="GO" id="GO:0006355">
    <property type="term" value="P:regulation of DNA-templated transcription"/>
    <property type="evidence" value="ECO:0007669"/>
    <property type="project" value="InterPro"/>
</dbReference>
<dbReference type="SUPFAM" id="SSF46894">
    <property type="entry name" value="C-terminal effector domain of the bipartite response regulators"/>
    <property type="match status" value="1"/>
</dbReference>
<dbReference type="PRINTS" id="PR00364">
    <property type="entry name" value="DISEASERSIST"/>
</dbReference>
<organism evidence="3 4">
    <name type="scientific">Armatimonas rosea</name>
    <dbReference type="NCBI Taxonomy" id="685828"/>
    <lineage>
        <taxon>Bacteria</taxon>
        <taxon>Bacillati</taxon>
        <taxon>Armatimonadota</taxon>
        <taxon>Armatimonadia</taxon>
        <taxon>Armatimonadales</taxon>
        <taxon>Armatimonadaceae</taxon>
        <taxon>Armatimonas</taxon>
    </lineage>
</organism>
<gene>
    <name evidence="3" type="ORF">HNQ39_005889</name>
</gene>
<reference evidence="3 4" key="1">
    <citation type="submission" date="2020-08" db="EMBL/GenBank/DDBJ databases">
        <title>Genomic Encyclopedia of Type Strains, Phase IV (KMG-IV): sequencing the most valuable type-strain genomes for metagenomic binning, comparative biology and taxonomic classification.</title>
        <authorList>
            <person name="Goeker M."/>
        </authorList>
    </citation>
    <scope>NUCLEOTIDE SEQUENCE [LARGE SCALE GENOMIC DNA]</scope>
    <source>
        <strain evidence="3 4">DSM 23562</strain>
    </source>
</reference>
<dbReference type="PANTHER" id="PTHR47691:SF3">
    <property type="entry name" value="HTH-TYPE TRANSCRIPTIONAL REGULATOR RV0890C-RELATED"/>
    <property type="match status" value="1"/>
</dbReference>
<accession>A0A7W9SWA8</accession>
<dbReference type="SUPFAM" id="SSF48452">
    <property type="entry name" value="TPR-like"/>
    <property type="match status" value="1"/>
</dbReference>
<feature type="coiled-coil region" evidence="1">
    <location>
        <begin position="145"/>
        <end position="172"/>
    </location>
</feature>
<evidence type="ECO:0000313" key="4">
    <source>
        <dbReference type="Proteomes" id="UP000520814"/>
    </source>
</evidence>
<dbReference type="Gene3D" id="1.25.40.10">
    <property type="entry name" value="Tetratricopeptide repeat domain"/>
    <property type="match status" value="1"/>
</dbReference>
<dbReference type="SUPFAM" id="SSF52540">
    <property type="entry name" value="P-loop containing nucleoside triphosphate hydrolases"/>
    <property type="match status" value="1"/>
</dbReference>
<keyword evidence="4" id="KW-1185">Reference proteome</keyword>
<dbReference type="EMBL" id="JACHGW010000012">
    <property type="protein sequence ID" value="MBB6054042.1"/>
    <property type="molecule type" value="Genomic_DNA"/>
</dbReference>
<sequence>MDTWHFELLGGVRASTASVRVDDQVGKKPGALLALLALSPGRTRSREEVIDIIWPEVDFDEARNRFRQTLFVLRKQLEPAGVAPGSVLFTDRTQVGIAAGHTSDVGLFEQALRSAAMTTEPVVRAQHLRSALALYKGEFAPGFYLDILLTERERLNALAQSARERLAELEATQSTEVTLPAPVLPVPVRTENRFFGRQSELEHLQLLLEDFRLVTLLGPGGTGKTRLAQELQATTPSSHFISLSSLRNGTSIPDAIVSTLALPDSTDTALVRLRAAFAEKSALLILDNVEQLVTSGGAEAIASVLEAVPTLRLLATSRIRLDLPQESACQLSPLPKDDAVALFVDRARLAKSSFVLTDENEEAIAELCRRLDGLPLAIELAAARAAILTPQQILERLARRFDLLSDKRRDREERHTSLRAALDWGWSLLAPDVQRFFTQLCIFRGSFSLEAAEAITGEFLAIDYLQSLADGSFLVAEGERFRLLETLREYGLEKLSKDDSDTLTQKHADYFIDWTAERKLLLNGAQFAEILALFKQEQDNFIAALDRTLISDAKRAVVLCLNVARFWNFSYWLHPALSYLQQALAATERAEIPAEQVALLHSNLGLAYESLQMDYLSARTHYQKYYDFKQGQLKEREAAGDDDATLFPIRRALAGTVHNLGTSYWFAKDLDAAQRHYNEARILNTAIGNDAWRAFNLCGLYLVAWTRGYSAEDPEEQAIYFEQALRYVQEGEAICREVQQDFYLCYMLCGLARLYPLLNQQERGLPALKEGFEIACALEHRVYVVDFLYFYYCQALHDKRFEEATQFWGAAAGYAKQWDIVVPHEDRHLRPQVNLTELLGQERYDLLYEAGFHASLESLQTLAARIHTSHETQRLAY</sequence>
<comment type="caution">
    <text evidence="3">The sequence shown here is derived from an EMBL/GenBank/DDBJ whole genome shotgun (WGS) entry which is preliminary data.</text>
</comment>
<dbReference type="InterPro" id="IPR036388">
    <property type="entry name" value="WH-like_DNA-bd_sf"/>
</dbReference>
<evidence type="ECO:0000256" key="1">
    <source>
        <dbReference type="SAM" id="Coils"/>
    </source>
</evidence>
<dbReference type="Gene3D" id="1.10.10.10">
    <property type="entry name" value="Winged helix-like DNA-binding domain superfamily/Winged helix DNA-binding domain"/>
    <property type="match status" value="1"/>
</dbReference>
<dbReference type="InterPro" id="IPR041664">
    <property type="entry name" value="AAA_16"/>
</dbReference>
<dbReference type="PANTHER" id="PTHR47691">
    <property type="entry name" value="REGULATOR-RELATED"/>
    <property type="match status" value="1"/>
</dbReference>
<dbReference type="InterPro" id="IPR016032">
    <property type="entry name" value="Sig_transdc_resp-reg_C-effctor"/>
</dbReference>
<dbReference type="AlphaFoldDB" id="A0A7W9SWA8"/>
<dbReference type="InterPro" id="IPR027417">
    <property type="entry name" value="P-loop_NTPase"/>
</dbReference>
<dbReference type="RefSeq" id="WP_184204123.1">
    <property type="nucleotide sequence ID" value="NZ_JACHGW010000012.1"/>
</dbReference>
<evidence type="ECO:0000259" key="2">
    <source>
        <dbReference type="Pfam" id="PF13191"/>
    </source>
</evidence>
<keyword evidence="1" id="KW-0175">Coiled coil</keyword>
<proteinExistence type="predicted"/>